<keyword evidence="2" id="KW-1185">Reference proteome</keyword>
<proteinExistence type="predicted"/>
<evidence type="ECO:0000313" key="2">
    <source>
        <dbReference type="Proteomes" id="UP000199515"/>
    </source>
</evidence>
<dbReference type="Proteomes" id="UP000199515">
    <property type="component" value="Unassembled WGS sequence"/>
</dbReference>
<dbReference type="AlphaFoldDB" id="A0A1H2W2S5"/>
<reference evidence="1 2" key="1">
    <citation type="submission" date="2016-10" db="EMBL/GenBank/DDBJ databases">
        <authorList>
            <person name="de Groot N.N."/>
        </authorList>
    </citation>
    <scope>NUCLEOTIDE SEQUENCE [LARGE SCALE GENOMIC DNA]</scope>
    <source>
        <strain evidence="1 2">CPCC 202699</strain>
    </source>
</reference>
<evidence type="ECO:0000313" key="1">
    <source>
        <dbReference type="EMBL" id="SDW74873.1"/>
    </source>
</evidence>
<sequence length="96" mass="10312">MTTIKQLTEERRASKETAICTGVFEIGDRKVARVRLTTGSEVTVYLPAGAEVPEISAEVEIEPQRTTGDHHPARTAFACGDHHPAKVDIAAKVTAA</sequence>
<accession>A0A1H2W2S5</accession>
<dbReference type="EMBL" id="FNON01000001">
    <property type="protein sequence ID" value="SDW74873.1"/>
    <property type="molecule type" value="Genomic_DNA"/>
</dbReference>
<dbReference type="RefSeq" id="WP_091287660.1">
    <property type="nucleotide sequence ID" value="NZ_FNON01000001.1"/>
</dbReference>
<name>A0A1H2W2S5_9PSEU</name>
<organism evidence="1 2">
    <name type="scientific">Amycolatopsis xylanica</name>
    <dbReference type="NCBI Taxonomy" id="589385"/>
    <lineage>
        <taxon>Bacteria</taxon>
        <taxon>Bacillati</taxon>
        <taxon>Actinomycetota</taxon>
        <taxon>Actinomycetes</taxon>
        <taxon>Pseudonocardiales</taxon>
        <taxon>Pseudonocardiaceae</taxon>
        <taxon>Amycolatopsis</taxon>
    </lineage>
</organism>
<gene>
    <name evidence="1" type="ORF">SAMN05421504_1011408</name>
</gene>
<dbReference type="STRING" id="589385.SAMN05421504_1011408"/>
<protein>
    <submittedName>
        <fullName evidence="1">Uncharacterized protein</fullName>
    </submittedName>
</protein>